<feature type="region of interest" description="Disordered" evidence="1">
    <location>
        <begin position="1"/>
        <end position="109"/>
    </location>
</feature>
<feature type="compositionally biased region" description="Basic and acidic residues" evidence="1">
    <location>
        <begin position="1"/>
        <end position="18"/>
    </location>
</feature>
<sequence>MGKSNKLRETNVEEREPPDSGVKGRFWNNNKEDDDFDSEDDRERNHMGKGSKDYGLGSKNTRMKKGVDNRKKPKDASYYLLRSQDKENVPATINSPNRQANTKEEEVEKIQQTRVMNTDSEMATMHGVHEKVSDDRKDVITCQIKRIPHELSIGSLHGTLNTNEQVSEHGDTGLQHATDEVHSSEKEDLGKRNMEKEMHQDNQNAKRKTIEPVPLEIIRQDREEYTHEGNTSTKKMKLLMEKELDSSQQTGETRKKLYKI</sequence>
<feature type="compositionally biased region" description="Basic and acidic residues" evidence="1">
    <location>
        <begin position="41"/>
        <end position="52"/>
    </location>
</feature>
<feature type="compositionally biased region" description="Basic and acidic residues" evidence="1">
    <location>
        <begin position="166"/>
        <end position="200"/>
    </location>
</feature>
<evidence type="ECO:0000313" key="2">
    <source>
        <dbReference type="EMBL" id="KAD4889474.1"/>
    </source>
</evidence>
<dbReference type="AlphaFoldDB" id="A0A5N6NKJ3"/>
<accession>A0A5N6NKJ3</accession>
<comment type="caution">
    <text evidence="2">The sequence shown here is derived from an EMBL/GenBank/DDBJ whole genome shotgun (WGS) entry which is preliminary data.</text>
</comment>
<feature type="region of interest" description="Disordered" evidence="1">
    <location>
        <begin position="166"/>
        <end position="234"/>
    </location>
</feature>
<evidence type="ECO:0000313" key="3">
    <source>
        <dbReference type="Proteomes" id="UP000326396"/>
    </source>
</evidence>
<proteinExistence type="predicted"/>
<feature type="compositionally biased region" description="Basic and acidic residues" evidence="1">
    <location>
        <begin position="218"/>
        <end position="227"/>
    </location>
</feature>
<protein>
    <submittedName>
        <fullName evidence="2">Uncharacterized protein</fullName>
    </submittedName>
</protein>
<gene>
    <name evidence="2" type="ORF">E3N88_21547</name>
</gene>
<name>A0A5N6NKJ3_9ASTR</name>
<feature type="compositionally biased region" description="Polar residues" evidence="1">
    <location>
        <begin position="91"/>
        <end position="100"/>
    </location>
</feature>
<reference evidence="2 3" key="1">
    <citation type="submission" date="2019-05" db="EMBL/GenBank/DDBJ databases">
        <title>Mikania micrantha, genome provides insights into the molecular mechanism of rapid growth.</title>
        <authorList>
            <person name="Liu B."/>
        </authorList>
    </citation>
    <scope>NUCLEOTIDE SEQUENCE [LARGE SCALE GENOMIC DNA]</scope>
    <source>
        <strain evidence="2">NLD-2019</strain>
        <tissue evidence="2">Leaf</tissue>
    </source>
</reference>
<dbReference type="EMBL" id="SZYD01000011">
    <property type="protein sequence ID" value="KAD4889474.1"/>
    <property type="molecule type" value="Genomic_DNA"/>
</dbReference>
<keyword evidence="3" id="KW-1185">Reference proteome</keyword>
<dbReference type="Proteomes" id="UP000326396">
    <property type="component" value="Linkage Group LG19"/>
</dbReference>
<evidence type="ECO:0000256" key="1">
    <source>
        <dbReference type="SAM" id="MobiDB-lite"/>
    </source>
</evidence>
<organism evidence="2 3">
    <name type="scientific">Mikania micrantha</name>
    <name type="common">bitter vine</name>
    <dbReference type="NCBI Taxonomy" id="192012"/>
    <lineage>
        <taxon>Eukaryota</taxon>
        <taxon>Viridiplantae</taxon>
        <taxon>Streptophyta</taxon>
        <taxon>Embryophyta</taxon>
        <taxon>Tracheophyta</taxon>
        <taxon>Spermatophyta</taxon>
        <taxon>Magnoliopsida</taxon>
        <taxon>eudicotyledons</taxon>
        <taxon>Gunneridae</taxon>
        <taxon>Pentapetalae</taxon>
        <taxon>asterids</taxon>
        <taxon>campanulids</taxon>
        <taxon>Asterales</taxon>
        <taxon>Asteraceae</taxon>
        <taxon>Asteroideae</taxon>
        <taxon>Heliantheae alliance</taxon>
        <taxon>Eupatorieae</taxon>
        <taxon>Mikania</taxon>
    </lineage>
</organism>